<keyword evidence="2" id="KW-0472">Membrane</keyword>
<name>A0A1F7L1J9_9BACT</name>
<organism evidence="3 4">
    <name type="scientific">Candidatus Roizmanbacteria bacterium RIFOXYD1_FULL_38_12</name>
    <dbReference type="NCBI Taxonomy" id="1802093"/>
    <lineage>
        <taxon>Bacteria</taxon>
        <taxon>Candidatus Roizmaniibacteriota</taxon>
    </lineage>
</organism>
<keyword evidence="1" id="KW-0175">Coiled coil</keyword>
<gene>
    <name evidence="3" type="ORF">A3K52_04455</name>
</gene>
<comment type="caution">
    <text evidence="3">The sequence shown here is derived from an EMBL/GenBank/DDBJ whole genome shotgun (WGS) entry which is preliminary data.</text>
</comment>
<feature type="coiled-coil region" evidence="1">
    <location>
        <begin position="30"/>
        <end position="64"/>
    </location>
</feature>
<reference evidence="3 4" key="1">
    <citation type="journal article" date="2016" name="Nat. Commun.">
        <title>Thousands of microbial genomes shed light on interconnected biogeochemical processes in an aquifer system.</title>
        <authorList>
            <person name="Anantharaman K."/>
            <person name="Brown C.T."/>
            <person name="Hug L.A."/>
            <person name="Sharon I."/>
            <person name="Castelle C.J."/>
            <person name="Probst A.J."/>
            <person name="Thomas B.C."/>
            <person name="Singh A."/>
            <person name="Wilkins M.J."/>
            <person name="Karaoz U."/>
            <person name="Brodie E.L."/>
            <person name="Williams K.H."/>
            <person name="Hubbard S.S."/>
            <person name="Banfield J.F."/>
        </authorList>
    </citation>
    <scope>NUCLEOTIDE SEQUENCE [LARGE SCALE GENOMIC DNA]</scope>
</reference>
<dbReference type="EMBL" id="MGBR01000001">
    <property type="protein sequence ID" value="OGK73997.1"/>
    <property type="molecule type" value="Genomic_DNA"/>
</dbReference>
<protein>
    <submittedName>
        <fullName evidence="3">Uncharacterized protein</fullName>
    </submittedName>
</protein>
<dbReference type="AlphaFoldDB" id="A0A1F7L1J9"/>
<accession>A0A1F7L1J9</accession>
<dbReference type="Proteomes" id="UP000177050">
    <property type="component" value="Unassembled WGS sequence"/>
</dbReference>
<evidence type="ECO:0000256" key="2">
    <source>
        <dbReference type="SAM" id="Phobius"/>
    </source>
</evidence>
<evidence type="ECO:0000313" key="3">
    <source>
        <dbReference type="EMBL" id="OGK73997.1"/>
    </source>
</evidence>
<sequence length="207" mass="23283">MRSIIMLTGIIIFSSIIGALLIYIPYSKTHDQLIQQNRLLQQEKKSLQGKLDDERQKRAEMIKETKQNDEETPQTGGVFYSFTKTPLSKTETQIDVFLKGEKDMMIDATDLVLSHTPTIVIKEIKKGTAFPSYPRSMDLDGRITITGIAIPQGNSFMYGKTNELFVSLIVEKISGDGVITLIEKDTQAYINGAPILDFTRSFKQISL</sequence>
<proteinExistence type="predicted"/>
<keyword evidence="2" id="KW-1133">Transmembrane helix</keyword>
<feature type="transmembrane region" description="Helical" evidence="2">
    <location>
        <begin position="7"/>
        <end position="26"/>
    </location>
</feature>
<evidence type="ECO:0000256" key="1">
    <source>
        <dbReference type="SAM" id="Coils"/>
    </source>
</evidence>
<evidence type="ECO:0000313" key="4">
    <source>
        <dbReference type="Proteomes" id="UP000177050"/>
    </source>
</evidence>
<keyword evidence="2" id="KW-0812">Transmembrane</keyword>